<protein>
    <submittedName>
        <fullName evidence="2">Uncharacterized protein</fullName>
    </submittedName>
</protein>
<feature type="compositionally biased region" description="Pro residues" evidence="1">
    <location>
        <begin position="32"/>
        <end position="44"/>
    </location>
</feature>
<sequence length="87" mass="9189">MTENPQGLCSSRVAAEREAGEMNRPSSHRSAPAPPNGGLPPEAQPHPLSRVTEGLGVCVRVALAQLPPWHTSERDGPAPMKLGRSCT</sequence>
<dbReference type="EMBL" id="JAINUF010000004">
    <property type="protein sequence ID" value="KAJ8365500.1"/>
    <property type="molecule type" value="Genomic_DNA"/>
</dbReference>
<proteinExistence type="predicted"/>
<evidence type="ECO:0000256" key="1">
    <source>
        <dbReference type="SAM" id="MobiDB-lite"/>
    </source>
</evidence>
<evidence type="ECO:0000313" key="3">
    <source>
        <dbReference type="Proteomes" id="UP001152622"/>
    </source>
</evidence>
<dbReference type="AlphaFoldDB" id="A0A9Q1FSN6"/>
<comment type="caution">
    <text evidence="2">The sequence shown here is derived from an EMBL/GenBank/DDBJ whole genome shotgun (WGS) entry which is preliminary data.</text>
</comment>
<feature type="region of interest" description="Disordered" evidence="1">
    <location>
        <begin position="1"/>
        <end position="49"/>
    </location>
</feature>
<evidence type="ECO:0000313" key="2">
    <source>
        <dbReference type="EMBL" id="KAJ8365500.1"/>
    </source>
</evidence>
<keyword evidence="3" id="KW-1185">Reference proteome</keyword>
<name>A0A9Q1FSN6_SYNKA</name>
<reference evidence="2" key="1">
    <citation type="journal article" date="2023" name="Science">
        <title>Genome structures resolve the early diversification of teleost fishes.</title>
        <authorList>
            <person name="Parey E."/>
            <person name="Louis A."/>
            <person name="Montfort J."/>
            <person name="Bouchez O."/>
            <person name="Roques C."/>
            <person name="Iampietro C."/>
            <person name="Lluch J."/>
            <person name="Castinel A."/>
            <person name="Donnadieu C."/>
            <person name="Desvignes T."/>
            <person name="Floi Bucao C."/>
            <person name="Jouanno E."/>
            <person name="Wen M."/>
            <person name="Mejri S."/>
            <person name="Dirks R."/>
            <person name="Jansen H."/>
            <person name="Henkel C."/>
            <person name="Chen W.J."/>
            <person name="Zahm M."/>
            <person name="Cabau C."/>
            <person name="Klopp C."/>
            <person name="Thompson A.W."/>
            <person name="Robinson-Rechavi M."/>
            <person name="Braasch I."/>
            <person name="Lecointre G."/>
            <person name="Bobe J."/>
            <person name="Postlethwait J.H."/>
            <person name="Berthelot C."/>
            <person name="Roest Crollius H."/>
            <person name="Guiguen Y."/>
        </authorList>
    </citation>
    <scope>NUCLEOTIDE SEQUENCE</scope>
    <source>
        <strain evidence="2">WJC10195</strain>
    </source>
</reference>
<accession>A0A9Q1FSN6</accession>
<gene>
    <name evidence="2" type="ORF">SKAU_G00143310</name>
</gene>
<organism evidence="2 3">
    <name type="scientific">Synaphobranchus kaupii</name>
    <name type="common">Kaup's arrowtooth eel</name>
    <dbReference type="NCBI Taxonomy" id="118154"/>
    <lineage>
        <taxon>Eukaryota</taxon>
        <taxon>Metazoa</taxon>
        <taxon>Chordata</taxon>
        <taxon>Craniata</taxon>
        <taxon>Vertebrata</taxon>
        <taxon>Euteleostomi</taxon>
        <taxon>Actinopterygii</taxon>
        <taxon>Neopterygii</taxon>
        <taxon>Teleostei</taxon>
        <taxon>Anguilliformes</taxon>
        <taxon>Synaphobranchidae</taxon>
        <taxon>Synaphobranchus</taxon>
    </lineage>
</organism>
<dbReference type="Proteomes" id="UP001152622">
    <property type="component" value="Chromosome 4"/>
</dbReference>